<feature type="transmembrane region" description="Helical" evidence="8">
    <location>
        <begin position="210"/>
        <end position="228"/>
    </location>
</feature>
<dbReference type="PATRIC" id="fig|1357399.3.peg.1699"/>
<dbReference type="Proteomes" id="UP000018688">
    <property type="component" value="Unassembled WGS sequence"/>
</dbReference>
<evidence type="ECO:0008006" key="11">
    <source>
        <dbReference type="Google" id="ProtNLM"/>
    </source>
</evidence>
<reference evidence="9 10" key="1">
    <citation type="submission" date="2013-10" db="EMBL/GenBank/DDBJ databases">
        <title>The Genome Sequence of Helicobacter canis NCTC 12740.</title>
        <authorList>
            <consortium name="The Broad Institute Genomics Platform"/>
            <person name="Earl A."/>
            <person name="Fox J.G."/>
            <person name="Shen Z."/>
            <person name="Young S.K."/>
            <person name="Zeng Q."/>
            <person name="Gargeya S."/>
            <person name="Fitzgerald M."/>
            <person name="Abouelleil A."/>
            <person name="Alvarado L."/>
            <person name="Chapman S.B."/>
            <person name="Gainer-Dewar J."/>
            <person name="Goldberg J."/>
            <person name="Griggs A."/>
            <person name="Gujja S."/>
            <person name="Hansen M."/>
            <person name="Howarth C."/>
            <person name="Imamovic A."/>
            <person name="Ireland A."/>
            <person name="Larimer J."/>
            <person name="McCowan C."/>
            <person name="Murphy C."/>
            <person name="Pearson M."/>
            <person name="Poon T.W."/>
            <person name="Priest M."/>
            <person name="Roberts A."/>
            <person name="Saif S."/>
            <person name="Shea T."/>
            <person name="Sykes S."/>
            <person name="Wortman J."/>
            <person name="Nusbaum C."/>
            <person name="Birren B."/>
        </authorList>
    </citation>
    <scope>NUCLEOTIDE SEQUENCE [LARGE SCALE GENOMIC DNA]</scope>
    <source>
        <strain evidence="9 10">NCTC 12740</strain>
    </source>
</reference>
<sequence>MSKHLANFLSIINTLIKRYPKTSFVLFALIIARSAYLSFGAATLGQWASLDMQWYPTKQLFGLGEFEQALNPYIAYLNGDVFLANGPNYMPLMYYVMFPFGLLEWEGAKIAFALCNIALFCGTIFLFARYGTNRGFLYAASILVVLGYCFGNVIGNAQSAIMIGFFIALAYCFRHKPIILSIALAFVCIKHSFGLPLMLGFFLAGYRREVIAAGVLVALVVCAFSLQTHTSPIDTLRLLSQVNAAHYASGSALGGPSDLFSLSQKLFHNPISPISLIILAIYASFVWIVYAYKPSACAIISASIVLSLFTLPHLGYDGYMLFLALLIAKDSYKAFSLPMLALLAITLFIYRGQKLKPYIDSLSATIMQLLNGGGAAHNTRNPLGYEYGRAILYRYVCGICTCVLPTLAPRTKVAAHKARI</sequence>
<dbReference type="EMBL" id="AZJJ01000007">
    <property type="protein sequence ID" value="ETD25786.1"/>
    <property type="molecule type" value="Genomic_DNA"/>
</dbReference>
<protein>
    <recommendedName>
        <fullName evidence="11">DUF2029 domain-containing protein</fullName>
    </recommendedName>
</protein>
<keyword evidence="5 8" id="KW-1133">Transmembrane helix</keyword>
<dbReference type="HOGENOM" id="CLU_653402_0_0_7"/>
<accession>V8CGA6</accession>
<dbReference type="Pfam" id="PF09594">
    <property type="entry name" value="GT87"/>
    <property type="match status" value="1"/>
</dbReference>
<dbReference type="AlphaFoldDB" id="V8CGA6"/>
<comment type="caution">
    <text evidence="9">The sequence shown here is derived from an EMBL/GenBank/DDBJ whole genome shotgun (WGS) entry which is preliminary data.</text>
</comment>
<name>V8CGA6_9HELI</name>
<keyword evidence="2" id="KW-1003">Cell membrane</keyword>
<evidence type="ECO:0000256" key="4">
    <source>
        <dbReference type="ARBA" id="ARBA00022692"/>
    </source>
</evidence>
<feature type="transmembrane region" description="Helical" evidence="8">
    <location>
        <begin position="24"/>
        <end position="48"/>
    </location>
</feature>
<evidence type="ECO:0000313" key="10">
    <source>
        <dbReference type="Proteomes" id="UP000018688"/>
    </source>
</evidence>
<dbReference type="OrthoDB" id="5320941at2"/>
<keyword evidence="3" id="KW-0808">Transferase</keyword>
<dbReference type="eggNOG" id="ENOG502ZZYF">
    <property type="taxonomic scope" value="Bacteria"/>
</dbReference>
<evidence type="ECO:0000256" key="8">
    <source>
        <dbReference type="SAM" id="Phobius"/>
    </source>
</evidence>
<feature type="transmembrane region" description="Helical" evidence="8">
    <location>
        <begin position="271"/>
        <end position="292"/>
    </location>
</feature>
<keyword evidence="10" id="KW-1185">Reference proteome</keyword>
<dbReference type="RefSeq" id="WP_023930648.1">
    <property type="nucleotide sequence ID" value="NZ_KI669458.1"/>
</dbReference>
<evidence type="ECO:0000256" key="7">
    <source>
        <dbReference type="ARBA" id="ARBA00024033"/>
    </source>
</evidence>
<evidence type="ECO:0000256" key="1">
    <source>
        <dbReference type="ARBA" id="ARBA00004651"/>
    </source>
</evidence>
<dbReference type="InterPro" id="IPR018584">
    <property type="entry name" value="GT87"/>
</dbReference>
<comment type="subcellular location">
    <subcellularLocation>
        <location evidence="1">Cell membrane</location>
        <topology evidence="1">Multi-pass membrane protein</topology>
    </subcellularLocation>
</comment>
<organism evidence="9 10">
    <name type="scientific">Helicobacter canis NCTC 12740</name>
    <dbReference type="NCBI Taxonomy" id="1357399"/>
    <lineage>
        <taxon>Bacteria</taxon>
        <taxon>Pseudomonadati</taxon>
        <taxon>Campylobacterota</taxon>
        <taxon>Epsilonproteobacteria</taxon>
        <taxon>Campylobacterales</taxon>
        <taxon>Helicobacteraceae</taxon>
        <taxon>Helicobacter</taxon>
    </lineage>
</organism>
<feature type="transmembrane region" description="Helical" evidence="8">
    <location>
        <begin position="110"/>
        <end position="128"/>
    </location>
</feature>
<dbReference type="GO" id="GO:0005886">
    <property type="term" value="C:plasma membrane"/>
    <property type="evidence" value="ECO:0007669"/>
    <property type="project" value="UniProtKB-SubCell"/>
</dbReference>
<dbReference type="GO" id="GO:0016758">
    <property type="term" value="F:hexosyltransferase activity"/>
    <property type="evidence" value="ECO:0007669"/>
    <property type="project" value="InterPro"/>
</dbReference>
<comment type="similarity">
    <text evidence="7">Belongs to the glycosyltransferase 87 family.</text>
</comment>
<proteinExistence type="inferred from homology"/>
<evidence type="ECO:0000256" key="6">
    <source>
        <dbReference type="ARBA" id="ARBA00023136"/>
    </source>
</evidence>
<evidence type="ECO:0000313" key="9">
    <source>
        <dbReference type="EMBL" id="ETD25786.1"/>
    </source>
</evidence>
<dbReference type="STRING" id="1357399.HMPREF2087_01617"/>
<keyword evidence="6 8" id="KW-0472">Membrane</keyword>
<evidence type="ECO:0000256" key="2">
    <source>
        <dbReference type="ARBA" id="ARBA00022475"/>
    </source>
</evidence>
<keyword evidence="4 8" id="KW-0812">Transmembrane</keyword>
<gene>
    <name evidence="9" type="ORF">HMPREF2087_01617</name>
</gene>
<evidence type="ECO:0000256" key="5">
    <source>
        <dbReference type="ARBA" id="ARBA00022989"/>
    </source>
</evidence>
<feature type="transmembrane region" description="Helical" evidence="8">
    <location>
        <begin position="334"/>
        <end position="350"/>
    </location>
</feature>
<feature type="transmembrane region" description="Helical" evidence="8">
    <location>
        <begin position="304"/>
        <end position="328"/>
    </location>
</feature>
<evidence type="ECO:0000256" key="3">
    <source>
        <dbReference type="ARBA" id="ARBA00022679"/>
    </source>
</evidence>